<evidence type="ECO:0000313" key="3">
    <source>
        <dbReference type="Proteomes" id="UP000320776"/>
    </source>
</evidence>
<proteinExistence type="predicted"/>
<sequence>MNWKWARITGYVGLLHIVIAALAQIIATIVPDYRNLEETEEIVRWGRLLWSYAIFSLGVFLKKKTGKWLEAVWGGIAAGLCLIPDISTFVFLGYSFRAFKILDEEKSVPF</sequence>
<dbReference type="Proteomes" id="UP000320776">
    <property type="component" value="Chromosome"/>
</dbReference>
<keyword evidence="1" id="KW-1133">Transmembrane helix</keyword>
<name>A0A517E0M5_9FIRM</name>
<keyword evidence="1" id="KW-0472">Membrane</keyword>
<evidence type="ECO:0000256" key="1">
    <source>
        <dbReference type="SAM" id="Phobius"/>
    </source>
</evidence>
<dbReference type="EMBL" id="CP036259">
    <property type="protein sequence ID" value="QDR83157.1"/>
    <property type="molecule type" value="Genomic_DNA"/>
</dbReference>
<dbReference type="AlphaFoldDB" id="A0A517E0M5"/>
<organism evidence="2 3">
    <name type="scientific">Sporomusa termitida</name>
    <dbReference type="NCBI Taxonomy" id="2377"/>
    <lineage>
        <taxon>Bacteria</taxon>
        <taxon>Bacillati</taxon>
        <taxon>Bacillota</taxon>
        <taxon>Negativicutes</taxon>
        <taxon>Selenomonadales</taxon>
        <taxon>Sporomusaceae</taxon>
        <taxon>Sporomusa</taxon>
    </lineage>
</organism>
<feature type="transmembrane region" description="Helical" evidence="1">
    <location>
        <begin position="73"/>
        <end position="96"/>
    </location>
</feature>
<feature type="transmembrane region" description="Helical" evidence="1">
    <location>
        <begin position="12"/>
        <end position="30"/>
    </location>
</feature>
<reference evidence="2 3" key="1">
    <citation type="submission" date="2019-02" db="EMBL/GenBank/DDBJ databases">
        <title>Closed genome of Sporomusa termitida DSM 4440.</title>
        <authorList>
            <person name="Poehlein A."/>
            <person name="Daniel R."/>
        </authorList>
    </citation>
    <scope>NUCLEOTIDE SEQUENCE [LARGE SCALE GENOMIC DNA]</scope>
    <source>
        <strain evidence="2 3">DSM 4440</strain>
    </source>
</reference>
<gene>
    <name evidence="2" type="ORF">SPTER_46340</name>
</gene>
<accession>A0A517E0M5</accession>
<keyword evidence="1" id="KW-0812">Transmembrane</keyword>
<protein>
    <submittedName>
        <fullName evidence="2">Uncharacterized protein</fullName>
    </submittedName>
</protein>
<keyword evidence="3" id="KW-1185">Reference proteome</keyword>
<dbReference type="KEGG" id="sted:SPTER_46340"/>
<evidence type="ECO:0000313" key="2">
    <source>
        <dbReference type="EMBL" id="QDR83157.1"/>
    </source>
</evidence>
<feature type="transmembrane region" description="Helical" evidence="1">
    <location>
        <begin position="42"/>
        <end position="61"/>
    </location>
</feature>